<dbReference type="Proteomes" id="UP000835052">
    <property type="component" value="Unassembled WGS sequence"/>
</dbReference>
<sequence>MALRVLEKLPQQLSISNLLLLAAAVGSMKRLADAVAASLETELALRLAAAKSKERNDKNEKKEETKRDKKELKAQRRRFYQEIELALVEGREINNNVDCKKDSTTAAFACSESWCTQV</sequence>
<name>A0A8S1HUD1_9PELO</name>
<dbReference type="AlphaFoldDB" id="A0A8S1HUD1"/>
<reference evidence="2" key="1">
    <citation type="submission" date="2020-10" db="EMBL/GenBank/DDBJ databases">
        <authorList>
            <person name="Kikuchi T."/>
        </authorList>
    </citation>
    <scope>NUCLEOTIDE SEQUENCE</scope>
    <source>
        <strain evidence="2">NKZ352</strain>
    </source>
</reference>
<evidence type="ECO:0000313" key="3">
    <source>
        <dbReference type="Proteomes" id="UP000835052"/>
    </source>
</evidence>
<feature type="compositionally biased region" description="Basic and acidic residues" evidence="1">
    <location>
        <begin position="51"/>
        <end position="72"/>
    </location>
</feature>
<evidence type="ECO:0000256" key="1">
    <source>
        <dbReference type="SAM" id="MobiDB-lite"/>
    </source>
</evidence>
<gene>
    <name evidence="2" type="ORF">CAUJ_LOCUS16192</name>
</gene>
<proteinExistence type="predicted"/>
<evidence type="ECO:0000313" key="2">
    <source>
        <dbReference type="EMBL" id="CAD6200295.1"/>
    </source>
</evidence>
<comment type="caution">
    <text evidence="2">The sequence shown here is derived from an EMBL/GenBank/DDBJ whole genome shotgun (WGS) entry which is preliminary data.</text>
</comment>
<feature type="region of interest" description="Disordered" evidence="1">
    <location>
        <begin position="50"/>
        <end position="72"/>
    </location>
</feature>
<accession>A0A8S1HUD1</accession>
<protein>
    <submittedName>
        <fullName evidence="2">Uncharacterized protein</fullName>
    </submittedName>
</protein>
<organism evidence="2 3">
    <name type="scientific">Caenorhabditis auriculariae</name>
    <dbReference type="NCBI Taxonomy" id="2777116"/>
    <lineage>
        <taxon>Eukaryota</taxon>
        <taxon>Metazoa</taxon>
        <taxon>Ecdysozoa</taxon>
        <taxon>Nematoda</taxon>
        <taxon>Chromadorea</taxon>
        <taxon>Rhabditida</taxon>
        <taxon>Rhabditina</taxon>
        <taxon>Rhabditomorpha</taxon>
        <taxon>Rhabditoidea</taxon>
        <taxon>Rhabditidae</taxon>
        <taxon>Peloderinae</taxon>
        <taxon>Caenorhabditis</taxon>
    </lineage>
</organism>
<dbReference type="EMBL" id="CAJGYM010000301">
    <property type="protein sequence ID" value="CAD6200295.1"/>
    <property type="molecule type" value="Genomic_DNA"/>
</dbReference>
<keyword evidence="3" id="KW-1185">Reference proteome</keyword>